<gene>
    <name evidence="2" type="ORF">CTEN210_18232</name>
</gene>
<dbReference type="EMBL" id="BLLK01000075">
    <property type="protein sequence ID" value="GFH61756.1"/>
    <property type="molecule type" value="Genomic_DNA"/>
</dbReference>
<proteinExistence type="predicted"/>
<evidence type="ECO:0000313" key="3">
    <source>
        <dbReference type="Proteomes" id="UP001054902"/>
    </source>
</evidence>
<keyword evidence="1" id="KW-0472">Membrane</keyword>
<reference evidence="2 3" key="1">
    <citation type="journal article" date="2021" name="Sci. Rep.">
        <title>The genome of the diatom Chaetoceros tenuissimus carries an ancient integrated fragment of an extant virus.</title>
        <authorList>
            <person name="Hongo Y."/>
            <person name="Kimura K."/>
            <person name="Takaki Y."/>
            <person name="Yoshida Y."/>
            <person name="Baba S."/>
            <person name="Kobayashi G."/>
            <person name="Nagasaki K."/>
            <person name="Hano T."/>
            <person name="Tomaru Y."/>
        </authorList>
    </citation>
    <scope>NUCLEOTIDE SEQUENCE [LARGE SCALE GENOMIC DNA]</scope>
    <source>
        <strain evidence="2 3">NIES-3715</strain>
    </source>
</reference>
<sequence length="493" mass="56550">MSSTLEFDFGFLVGGLLTFGFLYGNYVTWEAHFGKNRVPRHHKASPSYGAPPKLTSTSEFKQINMERANKHPEAFHDIDTYKPDPPYPHKVLKKAQDSDKSVAISSESDKLLDSTNGGVVYGQPDDDAIPAPRFDMDHQYLSFGQYLWTQFSVGPSAMALWLKGVARLIYRTYAEKRGWIEAKPLDAAAVVSNLLLESAISIHYRGKKQDEDGNLIATFIFPDFPLIDQTTGDFQTADLLQVNIDLEKKRMVSANLDGRELKAKEAIILLFHYTISTFHVKLHSYANWGLNLEEEQKKKNPIPFRSALVTIIYNYFGFTSYTTFFPFWRAIGVISKQFQEDTWNSTAIHGVSLGSICHPDIYDLMPYSKFVYFTCKLKPFFLKEFAKDGKKYFPKCYGDALFYGTCIHSLDHCHMNWNIEDVLWLDVDHPDFGLMAEMGRVIKVGFVSDIPGLLFDRHYKDFEGKYPFYDRIYKKAKELNPFLADHMDVCIVK</sequence>
<keyword evidence="1" id="KW-0812">Transmembrane</keyword>
<keyword evidence="1" id="KW-1133">Transmembrane helix</keyword>
<accession>A0AAD3HFV0</accession>
<keyword evidence="3" id="KW-1185">Reference proteome</keyword>
<dbReference type="AlphaFoldDB" id="A0AAD3HFV0"/>
<dbReference type="Proteomes" id="UP001054902">
    <property type="component" value="Unassembled WGS sequence"/>
</dbReference>
<protein>
    <submittedName>
        <fullName evidence="2">Uncharacterized protein</fullName>
    </submittedName>
</protein>
<comment type="caution">
    <text evidence="2">The sequence shown here is derived from an EMBL/GenBank/DDBJ whole genome shotgun (WGS) entry which is preliminary data.</text>
</comment>
<evidence type="ECO:0000313" key="2">
    <source>
        <dbReference type="EMBL" id="GFH61756.1"/>
    </source>
</evidence>
<evidence type="ECO:0000256" key="1">
    <source>
        <dbReference type="SAM" id="Phobius"/>
    </source>
</evidence>
<name>A0AAD3HFV0_9STRA</name>
<feature type="transmembrane region" description="Helical" evidence="1">
    <location>
        <begin position="7"/>
        <end position="29"/>
    </location>
</feature>
<organism evidence="2 3">
    <name type="scientific">Chaetoceros tenuissimus</name>
    <dbReference type="NCBI Taxonomy" id="426638"/>
    <lineage>
        <taxon>Eukaryota</taxon>
        <taxon>Sar</taxon>
        <taxon>Stramenopiles</taxon>
        <taxon>Ochrophyta</taxon>
        <taxon>Bacillariophyta</taxon>
        <taxon>Coscinodiscophyceae</taxon>
        <taxon>Chaetocerotophycidae</taxon>
        <taxon>Chaetocerotales</taxon>
        <taxon>Chaetocerotaceae</taxon>
        <taxon>Chaetoceros</taxon>
    </lineage>
</organism>